<gene>
    <name evidence="2" type="ORF">SAMN06296427_10315</name>
</gene>
<keyword evidence="1" id="KW-0732">Signal</keyword>
<feature type="chain" id="PRO_5013117077" evidence="1">
    <location>
        <begin position="24"/>
        <end position="229"/>
    </location>
</feature>
<evidence type="ECO:0000313" key="3">
    <source>
        <dbReference type="Proteomes" id="UP000192393"/>
    </source>
</evidence>
<sequence length="229" mass="23695">MKNLSLKLFAVLFVSLLGYSLQAQLTQNIFEGETKNYSVDTVAPDGGPNGTTGSTYTWTVFDATNTDITGTTMTITNTPPSTSGNAVTINWDTTPAGQYTLHVLETNGSCEGTEEFINVIISPIGSPVLTALDTDICSGETAEFEITGASANSIITFTVTGGTAAPVSPITVDASGNGTIIVTHDGTTAQIDVTLTSMELPNGTVVAITPPVTANTTVIIITTSTITFD</sequence>
<dbReference type="STRING" id="1434700.SAMN06296427_10315"/>
<accession>A0A1W1ZJR4</accession>
<organism evidence="2 3">
    <name type="scientific">Moheibacter sediminis</name>
    <dbReference type="NCBI Taxonomy" id="1434700"/>
    <lineage>
        <taxon>Bacteria</taxon>
        <taxon>Pseudomonadati</taxon>
        <taxon>Bacteroidota</taxon>
        <taxon>Flavobacteriia</taxon>
        <taxon>Flavobacteriales</taxon>
        <taxon>Weeksellaceae</taxon>
        <taxon>Moheibacter</taxon>
    </lineage>
</organism>
<proteinExistence type="predicted"/>
<dbReference type="RefSeq" id="WP_143736337.1">
    <property type="nucleotide sequence ID" value="NZ_FWXS01000003.1"/>
</dbReference>
<feature type="signal peptide" evidence="1">
    <location>
        <begin position="1"/>
        <end position="23"/>
    </location>
</feature>
<evidence type="ECO:0000256" key="1">
    <source>
        <dbReference type="SAM" id="SignalP"/>
    </source>
</evidence>
<dbReference type="AlphaFoldDB" id="A0A1W1ZJR4"/>
<dbReference type="Proteomes" id="UP000192393">
    <property type="component" value="Unassembled WGS sequence"/>
</dbReference>
<dbReference type="OrthoDB" id="1447704at2"/>
<protein>
    <submittedName>
        <fullName evidence="2">Uncharacterized protein</fullName>
    </submittedName>
</protein>
<reference evidence="2 3" key="1">
    <citation type="submission" date="2017-04" db="EMBL/GenBank/DDBJ databases">
        <authorList>
            <person name="Afonso C.L."/>
            <person name="Miller P.J."/>
            <person name="Scott M.A."/>
            <person name="Spackman E."/>
            <person name="Goraichik I."/>
            <person name="Dimitrov K.M."/>
            <person name="Suarez D.L."/>
            <person name="Swayne D.E."/>
        </authorList>
    </citation>
    <scope>NUCLEOTIDE SEQUENCE [LARGE SCALE GENOMIC DNA]</scope>
    <source>
        <strain evidence="2 3">CGMCC 1.12708</strain>
    </source>
</reference>
<name>A0A1W1ZJR4_9FLAO</name>
<dbReference type="EMBL" id="FWXS01000003">
    <property type="protein sequence ID" value="SMC48775.1"/>
    <property type="molecule type" value="Genomic_DNA"/>
</dbReference>
<keyword evidence="3" id="KW-1185">Reference proteome</keyword>
<evidence type="ECO:0000313" key="2">
    <source>
        <dbReference type="EMBL" id="SMC48775.1"/>
    </source>
</evidence>